<proteinExistence type="predicted"/>
<evidence type="ECO:0000256" key="1">
    <source>
        <dbReference type="SAM" id="Phobius"/>
    </source>
</evidence>
<gene>
    <name evidence="2" type="ordered locus">Smar_0388</name>
</gene>
<feature type="transmembrane region" description="Helical" evidence="1">
    <location>
        <begin position="37"/>
        <end position="54"/>
    </location>
</feature>
<dbReference type="STRING" id="399550.Smar_0388"/>
<dbReference type="GeneID" id="4908016"/>
<dbReference type="KEGG" id="smr:Smar_0388"/>
<dbReference type="RefSeq" id="WP_011838691.1">
    <property type="nucleotide sequence ID" value="NC_009033.1"/>
</dbReference>
<evidence type="ECO:0000313" key="3">
    <source>
        <dbReference type="Proteomes" id="UP000000254"/>
    </source>
</evidence>
<reference evidence="2 3" key="2">
    <citation type="journal article" date="2009" name="Stand. Genomic Sci.">
        <title>Complete genome sequence of Staphylothermus marinus Stetter and Fiala 1986 type strain F1.</title>
        <authorList>
            <person name="Anderson I.J."/>
            <person name="Sun H."/>
            <person name="Lapidus A."/>
            <person name="Copeland A."/>
            <person name="Glavina Del Rio T."/>
            <person name="Tice H."/>
            <person name="Dalin E."/>
            <person name="Lucas S."/>
            <person name="Barry K."/>
            <person name="Land M."/>
            <person name="Richardson P."/>
            <person name="Huber H."/>
            <person name="Kyrpides N.C."/>
        </authorList>
    </citation>
    <scope>NUCLEOTIDE SEQUENCE [LARGE SCALE GENOMIC DNA]</scope>
    <source>
        <strain evidence="3">ATCC 43588 / DSM 3639 / JCM 9404 / F1</strain>
    </source>
</reference>
<dbReference type="Proteomes" id="UP000000254">
    <property type="component" value="Chromosome"/>
</dbReference>
<keyword evidence="3" id="KW-1185">Reference proteome</keyword>
<keyword evidence="1" id="KW-1133">Transmembrane helix</keyword>
<dbReference type="HOGENOM" id="CLU_2461911_0_0_2"/>
<dbReference type="eggNOG" id="arCOG11221">
    <property type="taxonomic scope" value="Archaea"/>
</dbReference>
<dbReference type="EMBL" id="CP000575">
    <property type="protein sequence ID" value="ABN69500.1"/>
    <property type="molecule type" value="Genomic_DNA"/>
</dbReference>
<keyword evidence="1" id="KW-0812">Transmembrane</keyword>
<keyword evidence="1" id="KW-0472">Membrane</keyword>
<sequence>MNLYRLKKIRKILELIDINIGIVSQIIVYIIYIYLIILLKLIISTIILRIVLWKRRIPGKLRKRIIEIYEDKAMEIIEVTSILKNVLS</sequence>
<dbReference type="OrthoDB" id="385280at2157"/>
<protein>
    <submittedName>
        <fullName evidence="2">Uncharacterized protein</fullName>
    </submittedName>
</protein>
<organism evidence="2 3">
    <name type="scientific">Staphylothermus marinus (strain ATCC 43588 / DSM 3639 / JCM 9404 / F1)</name>
    <dbReference type="NCBI Taxonomy" id="399550"/>
    <lineage>
        <taxon>Archaea</taxon>
        <taxon>Thermoproteota</taxon>
        <taxon>Thermoprotei</taxon>
        <taxon>Desulfurococcales</taxon>
        <taxon>Desulfurococcaceae</taxon>
        <taxon>Staphylothermus</taxon>
    </lineage>
</organism>
<name>A3DLJ0_STAMF</name>
<evidence type="ECO:0000313" key="2">
    <source>
        <dbReference type="EMBL" id="ABN69500.1"/>
    </source>
</evidence>
<accession>A3DLJ0</accession>
<dbReference type="AlphaFoldDB" id="A3DLJ0"/>
<reference evidence="3" key="1">
    <citation type="journal article" date="2009" name="BMC Genomics">
        <title>The complete genome sequence of Staphylothermus marinus reveals differences in sulfur metabolism among heterotrophic Crenarchaeota.</title>
        <authorList>
            <person name="Anderson I.J."/>
            <person name="Dharmarajan L."/>
            <person name="Rodriguez J."/>
            <person name="Hooper S."/>
            <person name="Porat I."/>
            <person name="Ulrich L.E."/>
            <person name="Elkins J.G."/>
            <person name="Mavromatis K."/>
            <person name="Sun H."/>
            <person name="Land M."/>
            <person name="Lapidus A."/>
            <person name="Lucas S."/>
            <person name="Barry K."/>
            <person name="Huber H."/>
            <person name="Zhulin I.B."/>
            <person name="Whitman W.B."/>
            <person name="Mukhopadhyay B."/>
            <person name="Woese C."/>
            <person name="Bristow J."/>
            <person name="Kyrpides N."/>
        </authorList>
    </citation>
    <scope>NUCLEOTIDE SEQUENCE [LARGE SCALE GENOMIC DNA]</scope>
    <source>
        <strain evidence="3">ATCC 43588 / DSM 3639 / JCM 9404 / F1</strain>
    </source>
</reference>